<dbReference type="GO" id="GO:0016787">
    <property type="term" value="F:hydrolase activity"/>
    <property type="evidence" value="ECO:0007669"/>
    <property type="project" value="UniProtKB-KW"/>
</dbReference>
<evidence type="ECO:0000256" key="5">
    <source>
        <dbReference type="SAM" id="MobiDB-lite"/>
    </source>
</evidence>
<protein>
    <submittedName>
        <fullName evidence="7">Metallophosphoesterase</fullName>
    </submittedName>
</protein>
<dbReference type="RefSeq" id="WP_096487228.1">
    <property type="nucleotide sequence ID" value="NZ_AP014809.1"/>
</dbReference>
<dbReference type="InterPro" id="IPR050884">
    <property type="entry name" value="CNP_phosphodiesterase-III"/>
</dbReference>
<evidence type="ECO:0000313" key="7">
    <source>
        <dbReference type="EMBL" id="BAU93513.1"/>
    </source>
</evidence>
<evidence type="ECO:0000256" key="4">
    <source>
        <dbReference type="ARBA" id="ARBA00025742"/>
    </source>
</evidence>
<dbReference type="SUPFAM" id="SSF56300">
    <property type="entry name" value="Metallo-dependent phosphatases"/>
    <property type="match status" value="1"/>
</dbReference>
<dbReference type="PANTHER" id="PTHR42988:SF2">
    <property type="entry name" value="CYCLIC NUCLEOTIDE PHOSPHODIESTERASE CBUA0032-RELATED"/>
    <property type="match status" value="1"/>
</dbReference>
<keyword evidence="3" id="KW-0408">Iron</keyword>
<dbReference type="InterPro" id="IPR004843">
    <property type="entry name" value="Calcineurin-like_PHP"/>
</dbReference>
<keyword evidence="2" id="KW-0378">Hydrolase</keyword>
<evidence type="ECO:0000259" key="6">
    <source>
        <dbReference type="Pfam" id="PF00149"/>
    </source>
</evidence>
<feature type="domain" description="Calcineurin-like phosphoesterase" evidence="6">
    <location>
        <begin position="3"/>
        <end position="194"/>
    </location>
</feature>
<evidence type="ECO:0000313" key="8">
    <source>
        <dbReference type="Proteomes" id="UP000218288"/>
    </source>
</evidence>
<evidence type="ECO:0000256" key="3">
    <source>
        <dbReference type="ARBA" id="ARBA00023004"/>
    </source>
</evidence>
<proteinExistence type="inferred from homology"/>
<reference evidence="7 8" key="1">
    <citation type="journal article" date="2016" name="Genome Announc.">
        <title>Complete Genome Sequence of Methylobacterium populi P-1M, Isolated from Pink-Pigmented Household Biofilm.</title>
        <authorList>
            <person name="Morohoshi T."/>
            <person name="Ikeda T."/>
        </authorList>
    </citation>
    <scope>NUCLEOTIDE SEQUENCE [LARGE SCALE GENOMIC DNA]</scope>
    <source>
        <strain evidence="7 8">P-1M</strain>
    </source>
</reference>
<dbReference type="Gene3D" id="3.60.21.10">
    <property type="match status" value="1"/>
</dbReference>
<gene>
    <name evidence="7" type="ORF">MPPM_4908</name>
</gene>
<dbReference type="GO" id="GO:0046872">
    <property type="term" value="F:metal ion binding"/>
    <property type="evidence" value="ECO:0007669"/>
    <property type="project" value="UniProtKB-KW"/>
</dbReference>
<dbReference type="OrthoDB" id="651281at2"/>
<feature type="region of interest" description="Disordered" evidence="5">
    <location>
        <begin position="270"/>
        <end position="294"/>
    </location>
</feature>
<dbReference type="Pfam" id="PF00149">
    <property type="entry name" value="Metallophos"/>
    <property type="match status" value="1"/>
</dbReference>
<accession>A0A160PLE1</accession>
<dbReference type="AlphaFoldDB" id="A0A160PLE1"/>
<name>A0A160PLE1_9HYPH</name>
<comment type="similarity">
    <text evidence="4">Belongs to the cyclic nucleotide phosphodiesterase class-III family.</text>
</comment>
<sequence>MRRIAHISDLHFGRTDTAVVEGLAAELNRDPPDLIVASGDFTMRARRKEYAEARAFLDGLVAPWIAVPGNHDIAYFKLFTRFFHPFGRYRRFIARDTEPTFLDDEIAVVCLNTVRTWAPETDWSQGKITRAQIARTEERLAALPGHVFRIVVGHHPFMPPPWDAEARLVGRADEALDAFRRHGVGLTLAGHLHRHYARFAEAPETGIEPDRVAVDRGRAQAGGARLLAVQAGSATSTRLRGNEPNAYNRIVIEDGRATVTVRIWTGEAFEDAREEDHRPAAAEEQTGEREAAGR</sequence>
<evidence type="ECO:0000256" key="1">
    <source>
        <dbReference type="ARBA" id="ARBA00022723"/>
    </source>
</evidence>
<dbReference type="InterPro" id="IPR029052">
    <property type="entry name" value="Metallo-depent_PP-like"/>
</dbReference>
<organism evidence="7 8">
    <name type="scientific">Methylorubrum populi</name>
    <dbReference type="NCBI Taxonomy" id="223967"/>
    <lineage>
        <taxon>Bacteria</taxon>
        <taxon>Pseudomonadati</taxon>
        <taxon>Pseudomonadota</taxon>
        <taxon>Alphaproteobacteria</taxon>
        <taxon>Hyphomicrobiales</taxon>
        <taxon>Methylobacteriaceae</taxon>
        <taxon>Methylorubrum</taxon>
    </lineage>
</organism>
<dbReference type="PANTHER" id="PTHR42988">
    <property type="entry name" value="PHOSPHOHYDROLASE"/>
    <property type="match status" value="1"/>
</dbReference>
<dbReference type="Proteomes" id="UP000218288">
    <property type="component" value="Chromosome"/>
</dbReference>
<keyword evidence="1" id="KW-0479">Metal-binding</keyword>
<dbReference type="EMBL" id="AP014809">
    <property type="protein sequence ID" value="BAU93513.1"/>
    <property type="molecule type" value="Genomic_DNA"/>
</dbReference>
<evidence type="ECO:0000256" key="2">
    <source>
        <dbReference type="ARBA" id="ARBA00022801"/>
    </source>
</evidence>